<gene>
    <name evidence="1" type="primary">Vigan.03G086400</name>
    <name evidence="1" type="ORF">VIGAN_03086400</name>
</gene>
<reference evidence="1 2" key="1">
    <citation type="journal article" date="2015" name="Sci. Rep.">
        <title>The power of single molecule real-time sequencing technology in the de novo assembly of a eukaryotic genome.</title>
        <authorList>
            <person name="Sakai H."/>
            <person name="Naito K."/>
            <person name="Ogiso-Tanaka E."/>
            <person name="Takahashi Y."/>
            <person name="Iseki K."/>
            <person name="Muto C."/>
            <person name="Satou K."/>
            <person name="Teruya K."/>
            <person name="Shiroma A."/>
            <person name="Shimoji M."/>
            <person name="Hirano T."/>
            <person name="Itoh T."/>
            <person name="Kaga A."/>
            <person name="Tomooka N."/>
        </authorList>
    </citation>
    <scope>NUCLEOTIDE SEQUENCE [LARGE SCALE GENOMIC DNA]</scope>
    <source>
        <strain evidence="2">cv. Shumari</strain>
    </source>
</reference>
<dbReference type="Proteomes" id="UP000291084">
    <property type="component" value="Chromosome 3"/>
</dbReference>
<name>A0A0S3RKV4_PHAAN</name>
<protein>
    <recommendedName>
        <fullName evidence="3">Chromo domain-containing protein</fullName>
    </recommendedName>
</protein>
<dbReference type="InterPro" id="IPR016197">
    <property type="entry name" value="Chromo-like_dom_sf"/>
</dbReference>
<dbReference type="AlphaFoldDB" id="A0A0S3RKV4"/>
<feature type="non-terminal residue" evidence="1">
    <location>
        <position position="1"/>
    </location>
</feature>
<dbReference type="OrthoDB" id="5554229at2759"/>
<evidence type="ECO:0000313" key="2">
    <source>
        <dbReference type="Proteomes" id="UP000291084"/>
    </source>
</evidence>
<dbReference type="EMBL" id="AP015036">
    <property type="protein sequence ID" value="BAT81190.1"/>
    <property type="molecule type" value="Genomic_DNA"/>
</dbReference>
<proteinExistence type="predicted"/>
<evidence type="ECO:0008006" key="3">
    <source>
        <dbReference type="Google" id="ProtNLM"/>
    </source>
</evidence>
<dbReference type="SUPFAM" id="SSF54160">
    <property type="entry name" value="Chromo domain-like"/>
    <property type="match status" value="1"/>
</dbReference>
<evidence type="ECO:0000313" key="1">
    <source>
        <dbReference type="EMBL" id="BAT81190.1"/>
    </source>
</evidence>
<sequence length="92" mass="10515">SQLKKAVGEKRIERELPAELQADGPSYWPVKVLERRTRQQGGETMHQVLVEWHEGGRDGATWEDVETMQDQYPEFNLGDKVAEGGGVMLDRY</sequence>
<organism evidence="1 2">
    <name type="scientific">Vigna angularis var. angularis</name>
    <dbReference type="NCBI Taxonomy" id="157739"/>
    <lineage>
        <taxon>Eukaryota</taxon>
        <taxon>Viridiplantae</taxon>
        <taxon>Streptophyta</taxon>
        <taxon>Embryophyta</taxon>
        <taxon>Tracheophyta</taxon>
        <taxon>Spermatophyta</taxon>
        <taxon>Magnoliopsida</taxon>
        <taxon>eudicotyledons</taxon>
        <taxon>Gunneridae</taxon>
        <taxon>Pentapetalae</taxon>
        <taxon>rosids</taxon>
        <taxon>fabids</taxon>
        <taxon>Fabales</taxon>
        <taxon>Fabaceae</taxon>
        <taxon>Papilionoideae</taxon>
        <taxon>50 kb inversion clade</taxon>
        <taxon>NPAAA clade</taxon>
        <taxon>indigoferoid/millettioid clade</taxon>
        <taxon>Phaseoleae</taxon>
        <taxon>Vigna</taxon>
    </lineage>
</organism>
<keyword evidence="2" id="KW-1185">Reference proteome</keyword>
<accession>A0A0S3RKV4</accession>